<keyword evidence="2" id="KW-1185">Reference proteome</keyword>
<protein>
    <submittedName>
        <fullName evidence="1">ABC-2 type transport system permease protein</fullName>
    </submittedName>
</protein>
<evidence type="ECO:0000313" key="2">
    <source>
        <dbReference type="Proteomes" id="UP000569005"/>
    </source>
</evidence>
<reference evidence="1" key="1">
    <citation type="submission" date="2020-08" db="EMBL/GenBank/DDBJ databases">
        <title>Genomic Encyclopedia of Type Strains, Phase IV (KMG-V): Genome sequencing to study the core and pangenomes of soil and plant-associated prokaryotes.</title>
        <authorList>
            <person name="Whitman W."/>
        </authorList>
    </citation>
    <scope>NUCLEOTIDE SEQUENCE</scope>
    <source>
        <strain evidence="1">M8UP15</strain>
    </source>
</reference>
<organism evidence="1 2">
    <name type="scientific">Tunturiibacter gelidiferens</name>
    <dbReference type="NCBI Taxonomy" id="3069689"/>
    <lineage>
        <taxon>Bacteria</taxon>
        <taxon>Pseudomonadati</taxon>
        <taxon>Acidobacteriota</taxon>
        <taxon>Terriglobia</taxon>
        <taxon>Terriglobales</taxon>
        <taxon>Acidobacteriaceae</taxon>
        <taxon>Tunturiibacter</taxon>
    </lineage>
</organism>
<name>A0ACC5P1N7_9BACT</name>
<evidence type="ECO:0000313" key="1">
    <source>
        <dbReference type="EMBL" id="MBB5340503.1"/>
    </source>
</evidence>
<sequence length="264" mass="28683">MSTAANAISLPVTTNPARIFRKEAKYEFVKLIRTRSFSLATIGFPVMFYIIFGLANRHAFDGSVHMAKYMLASYACFGLIGSALFGIGVGMSSDLAAGWLELKRASPMPVSAYLFAKCAAAVAFGLIIVTILSIIGISFGDVHLSTSELVKMFGMTMCGSISFASMGLLIALLVPANAAPGIINLIYLPMSFLSGLWVPIKFMPHWLQGIAPLLPTYHLSQLMLSIFHYNDSMSLTAHWNALIGFTLLMLGISSLLFHRKEQNA</sequence>
<proteinExistence type="predicted"/>
<dbReference type="Proteomes" id="UP000569005">
    <property type="component" value="Unassembled WGS sequence"/>
</dbReference>
<gene>
    <name evidence="1" type="ORF">HDF13_002836</name>
</gene>
<comment type="caution">
    <text evidence="1">The sequence shown here is derived from an EMBL/GenBank/DDBJ whole genome shotgun (WGS) entry which is preliminary data.</text>
</comment>
<accession>A0ACC5P1N7</accession>
<dbReference type="EMBL" id="JACHEA010000001">
    <property type="protein sequence ID" value="MBB5340503.1"/>
    <property type="molecule type" value="Genomic_DNA"/>
</dbReference>